<feature type="transmembrane region" description="Helical" evidence="5">
    <location>
        <begin position="51"/>
        <end position="84"/>
    </location>
</feature>
<feature type="transmembrane region" description="Helical" evidence="5">
    <location>
        <begin position="218"/>
        <end position="241"/>
    </location>
</feature>
<protein>
    <submittedName>
        <fullName evidence="6">APC family permease</fullName>
    </submittedName>
</protein>
<keyword evidence="2 5" id="KW-0812">Transmembrane</keyword>
<feature type="transmembrane region" description="Helical" evidence="5">
    <location>
        <begin position="397"/>
        <end position="419"/>
    </location>
</feature>
<feature type="transmembrane region" description="Helical" evidence="5">
    <location>
        <begin position="178"/>
        <end position="198"/>
    </location>
</feature>
<sequence>MSKMTTAAKRVLLGRPFRSDSLGHTLLPKRIALPVFASDAMSSVAYAPEEIFLVLSAAGISAYVYAPWVGLAVAFVMAVVVASYRQNVHAYPSGGGDYEVATTNLGPNAGLTVGSALLVDYVLTVAVSISSAASNIGSAIPFVATHKVLFAVVAIALLAAINLRGVRESGTAFAVPTYAFIFGVLVMLGWGLVRIFVFGDDLHAESAGMSLNAEHDHLYGIAFAFLIARSFSSGCAALTGVEAISNGVPAFRKPKSRNAATTLLMLGGISVMLLLGIIVLAQKIGIVYAQDTADLVGAPAGYHQKTLIAQLAETIFHGFPIGFYFITVVTALILVLAANTAFNGFPVLGSILAQDRYLPRQLHTRGDRLAFSNGILFLSGAAIAFVVLFGAEVTKLIQLYIVGVFVSFVLSQTGMLRHWTRLLRTETEATQRARMKRSRLINAVGLSATGLVLVIVLITKFFAGAYIAIATMVVIFIVMKMIHRHYDSVSRELEEYDWDGTLPSRTHSIVLVSRLHLPTRRALAYARASRPDTLEAITVNVDEADTRGLVREWERSDITVPLKVIESPYREVTRPVLDYVHRLRKDAPRDVVTVFIPEYVVGHWWEQILHNQSALRLKGRLLFEQGVMVTSVPWQLSSSSRAKDAGVVNAPGAVRRGYGDRS</sequence>
<dbReference type="RefSeq" id="WP_345496089.1">
    <property type="nucleotide sequence ID" value="NZ_BAABJM010000002.1"/>
</dbReference>
<feature type="transmembrane region" description="Helical" evidence="5">
    <location>
        <begin position="464"/>
        <end position="482"/>
    </location>
</feature>
<keyword evidence="4 5" id="KW-0472">Membrane</keyword>
<accession>A0ABP9KE69</accession>
<gene>
    <name evidence="6" type="ORF">GCM10023318_31360</name>
</gene>
<dbReference type="PANTHER" id="PTHR47704:SF1">
    <property type="entry name" value="POTASSIUM TRANSPORTER KIMA"/>
    <property type="match status" value="1"/>
</dbReference>
<feature type="transmembrane region" description="Helical" evidence="5">
    <location>
        <begin position="369"/>
        <end position="391"/>
    </location>
</feature>
<evidence type="ECO:0000256" key="5">
    <source>
        <dbReference type="SAM" id="Phobius"/>
    </source>
</evidence>
<dbReference type="EMBL" id="BAABJM010000002">
    <property type="protein sequence ID" value="GAA5055328.1"/>
    <property type="molecule type" value="Genomic_DNA"/>
</dbReference>
<dbReference type="Pfam" id="PF13520">
    <property type="entry name" value="AA_permease_2"/>
    <property type="match status" value="1"/>
</dbReference>
<evidence type="ECO:0000313" key="6">
    <source>
        <dbReference type="EMBL" id="GAA5055328.1"/>
    </source>
</evidence>
<evidence type="ECO:0000313" key="7">
    <source>
        <dbReference type="Proteomes" id="UP001500603"/>
    </source>
</evidence>
<proteinExistence type="predicted"/>
<organism evidence="6 7">
    <name type="scientific">Nocardia callitridis</name>
    <dbReference type="NCBI Taxonomy" id="648753"/>
    <lineage>
        <taxon>Bacteria</taxon>
        <taxon>Bacillati</taxon>
        <taxon>Actinomycetota</taxon>
        <taxon>Actinomycetes</taxon>
        <taxon>Mycobacteriales</taxon>
        <taxon>Nocardiaceae</taxon>
        <taxon>Nocardia</taxon>
    </lineage>
</organism>
<evidence type="ECO:0000256" key="3">
    <source>
        <dbReference type="ARBA" id="ARBA00022989"/>
    </source>
</evidence>
<evidence type="ECO:0000256" key="1">
    <source>
        <dbReference type="ARBA" id="ARBA00004141"/>
    </source>
</evidence>
<name>A0ABP9KE69_9NOCA</name>
<feature type="transmembrane region" description="Helical" evidence="5">
    <location>
        <begin position="148"/>
        <end position="166"/>
    </location>
</feature>
<evidence type="ECO:0000256" key="4">
    <source>
        <dbReference type="ARBA" id="ARBA00023136"/>
    </source>
</evidence>
<dbReference type="Proteomes" id="UP001500603">
    <property type="component" value="Unassembled WGS sequence"/>
</dbReference>
<feature type="transmembrane region" description="Helical" evidence="5">
    <location>
        <begin position="440"/>
        <end position="458"/>
    </location>
</feature>
<keyword evidence="3 5" id="KW-1133">Transmembrane helix</keyword>
<feature type="transmembrane region" description="Helical" evidence="5">
    <location>
        <begin position="262"/>
        <end position="281"/>
    </location>
</feature>
<comment type="caution">
    <text evidence="6">The sequence shown here is derived from an EMBL/GenBank/DDBJ whole genome shotgun (WGS) entry which is preliminary data.</text>
</comment>
<evidence type="ECO:0000256" key="2">
    <source>
        <dbReference type="ARBA" id="ARBA00022692"/>
    </source>
</evidence>
<feature type="transmembrane region" description="Helical" evidence="5">
    <location>
        <begin position="321"/>
        <end position="348"/>
    </location>
</feature>
<dbReference type="Gene3D" id="1.20.1740.10">
    <property type="entry name" value="Amino acid/polyamine transporter I"/>
    <property type="match status" value="1"/>
</dbReference>
<keyword evidence="7" id="KW-1185">Reference proteome</keyword>
<dbReference type="InterPro" id="IPR002293">
    <property type="entry name" value="AA/rel_permease1"/>
</dbReference>
<dbReference type="PANTHER" id="PTHR47704">
    <property type="entry name" value="POTASSIUM TRANSPORTER KIMA"/>
    <property type="match status" value="1"/>
</dbReference>
<comment type="subcellular location">
    <subcellularLocation>
        <location evidence="1">Membrane</location>
        <topology evidence="1">Multi-pass membrane protein</topology>
    </subcellularLocation>
</comment>
<reference evidence="7" key="1">
    <citation type="journal article" date="2019" name="Int. J. Syst. Evol. Microbiol.">
        <title>The Global Catalogue of Microorganisms (GCM) 10K type strain sequencing project: providing services to taxonomists for standard genome sequencing and annotation.</title>
        <authorList>
            <consortium name="The Broad Institute Genomics Platform"/>
            <consortium name="The Broad Institute Genome Sequencing Center for Infectious Disease"/>
            <person name="Wu L."/>
            <person name="Ma J."/>
        </authorList>
    </citation>
    <scope>NUCLEOTIDE SEQUENCE [LARGE SCALE GENOMIC DNA]</scope>
    <source>
        <strain evidence="7">JCM 18298</strain>
    </source>
</reference>
<dbReference type="InterPro" id="IPR053153">
    <property type="entry name" value="APC_K+_Transporter"/>
</dbReference>